<feature type="transmembrane region" description="Helical" evidence="1">
    <location>
        <begin position="59"/>
        <end position="78"/>
    </location>
</feature>
<dbReference type="EMBL" id="CP018800">
    <property type="protein sequence ID" value="ATX82806.1"/>
    <property type="molecule type" value="Genomic_DNA"/>
</dbReference>
<keyword evidence="3" id="KW-1185">Reference proteome</keyword>
<keyword evidence="1" id="KW-0812">Transmembrane</keyword>
<dbReference type="AlphaFoldDB" id="A0A2K8LEW0"/>
<reference evidence="2 3" key="1">
    <citation type="submission" date="2016-12" db="EMBL/GenBank/DDBJ databases">
        <title>Isolation and genomic insights into novel planktonic Zetaproteobacteria from stratified waters of the Chesapeake Bay.</title>
        <authorList>
            <person name="McAllister S.M."/>
            <person name="Kato S."/>
            <person name="Chan C.S."/>
            <person name="Chiu B.K."/>
            <person name="Field E.K."/>
        </authorList>
    </citation>
    <scope>NUCLEOTIDE SEQUENCE [LARGE SCALE GENOMIC DNA]</scope>
    <source>
        <strain evidence="2 3">CP-8</strain>
    </source>
</reference>
<evidence type="ECO:0000256" key="1">
    <source>
        <dbReference type="SAM" id="Phobius"/>
    </source>
</evidence>
<keyword evidence="1" id="KW-1133">Transmembrane helix</keyword>
<protein>
    <submittedName>
        <fullName evidence="2">Uncharacterized protein</fullName>
    </submittedName>
</protein>
<dbReference type="Proteomes" id="UP000231637">
    <property type="component" value="Chromosome"/>
</dbReference>
<proteinExistence type="predicted"/>
<accession>A0A2K8LEW0</accession>
<evidence type="ECO:0000313" key="3">
    <source>
        <dbReference type="Proteomes" id="UP000231637"/>
    </source>
</evidence>
<sequence>MSYKKIVRNENIACTRITRRGTNVNEQYLIDSKEEEKRREAWEQSLNKNNLETYTRPDFLSIGLMLALIVVFGIVAVAA</sequence>
<keyword evidence="1" id="KW-0472">Membrane</keyword>
<organism evidence="2 3">
    <name type="scientific">Mariprofundus ferrinatatus</name>
    <dbReference type="NCBI Taxonomy" id="1921087"/>
    <lineage>
        <taxon>Bacteria</taxon>
        <taxon>Pseudomonadati</taxon>
        <taxon>Pseudomonadota</taxon>
        <taxon>Candidatius Mariprofundia</taxon>
        <taxon>Mariprofundales</taxon>
        <taxon>Mariprofundaceae</taxon>
        <taxon>Mariprofundus</taxon>
    </lineage>
</organism>
<evidence type="ECO:0000313" key="2">
    <source>
        <dbReference type="EMBL" id="ATX82806.1"/>
    </source>
</evidence>
<name>A0A2K8LEW0_9PROT</name>
<gene>
    <name evidence="2" type="ORF">Ga0123462_1969</name>
</gene>
<dbReference type="KEGG" id="mfn:Ga0123462_1969"/>